<evidence type="ECO:0000313" key="2">
    <source>
        <dbReference type="EMBL" id="EGO57921.1"/>
    </source>
</evidence>
<evidence type="ECO:0000313" key="3">
    <source>
        <dbReference type="Proteomes" id="UP000008065"/>
    </source>
</evidence>
<feature type="region of interest" description="Disordered" evidence="1">
    <location>
        <begin position="1295"/>
        <end position="1322"/>
    </location>
</feature>
<dbReference type="EMBL" id="GL891304">
    <property type="protein sequence ID" value="EGO57921.1"/>
    <property type="molecule type" value="Genomic_DNA"/>
</dbReference>
<feature type="compositionally biased region" description="Polar residues" evidence="1">
    <location>
        <begin position="415"/>
        <end position="432"/>
    </location>
</feature>
<feature type="region of interest" description="Disordered" evidence="1">
    <location>
        <begin position="1209"/>
        <end position="1252"/>
    </location>
</feature>
<feature type="region of interest" description="Disordered" evidence="1">
    <location>
        <begin position="669"/>
        <end position="826"/>
    </location>
</feature>
<dbReference type="HOGENOM" id="CLU_246729_0_0_1"/>
<feature type="region of interest" description="Disordered" evidence="1">
    <location>
        <begin position="166"/>
        <end position="486"/>
    </location>
</feature>
<dbReference type="RefSeq" id="XP_009851000.1">
    <property type="nucleotide sequence ID" value="XM_009852698.1"/>
</dbReference>
<feature type="region of interest" description="Disordered" evidence="1">
    <location>
        <begin position="1"/>
        <end position="123"/>
    </location>
</feature>
<feature type="region of interest" description="Disordered" evidence="1">
    <location>
        <begin position="1430"/>
        <end position="1543"/>
    </location>
</feature>
<keyword evidence="3" id="KW-1185">Reference proteome</keyword>
<feature type="compositionally biased region" description="Low complexity" evidence="1">
    <location>
        <begin position="1052"/>
        <end position="1061"/>
    </location>
</feature>
<feature type="compositionally biased region" description="Polar residues" evidence="1">
    <location>
        <begin position="1482"/>
        <end position="1495"/>
    </location>
</feature>
<accession>F8MMP7</accession>
<feature type="compositionally biased region" description="Polar residues" evidence="1">
    <location>
        <begin position="1442"/>
        <end position="1453"/>
    </location>
</feature>
<feature type="region of interest" description="Disordered" evidence="1">
    <location>
        <begin position="838"/>
        <end position="1158"/>
    </location>
</feature>
<organism evidence="2 3">
    <name type="scientific">Neurospora tetrasperma (strain FGSC 2508 / ATCC MYA-4615 / P0657)</name>
    <dbReference type="NCBI Taxonomy" id="510951"/>
    <lineage>
        <taxon>Eukaryota</taxon>
        <taxon>Fungi</taxon>
        <taxon>Dikarya</taxon>
        <taxon>Ascomycota</taxon>
        <taxon>Pezizomycotina</taxon>
        <taxon>Sordariomycetes</taxon>
        <taxon>Sordariomycetidae</taxon>
        <taxon>Sordariales</taxon>
        <taxon>Sordariaceae</taxon>
        <taxon>Neurospora</taxon>
    </lineage>
</organism>
<feature type="compositionally biased region" description="Low complexity" evidence="1">
    <location>
        <begin position="1297"/>
        <end position="1317"/>
    </location>
</feature>
<dbReference type="VEuPathDB" id="FungiDB:NEUTE1DRAFT_122258"/>
<feature type="compositionally biased region" description="Basic and acidic residues" evidence="1">
    <location>
        <begin position="902"/>
        <end position="951"/>
    </location>
</feature>
<dbReference type="GeneID" id="20824268"/>
<feature type="compositionally biased region" description="Low complexity" evidence="1">
    <location>
        <begin position="458"/>
        <end position="478"/>
    </location>
</feature>
<feature type="compositionally biased region" description="Basic and acidic residues" evidence="1">
    <location>
        <begin position="684"/>
        <end position="696"/>
    </location>
</feature>
<feature type="compositionally biased region" description="Pro residues" evidence="1">
    <location>
        <begin position="858"/>
        <end position="868"/>
    </location>
</feature>
<feature type="compositionally biased region" description="Low complexity" evidence="1">
    <location>
        <begin position="869"/>
        <end position="887"/>
    </location>
</feature>
<feature type="compositionally biased region" description="Basic and acidic residues" evidence="1">
    <location>
        <begin position="166"/>
        <end position="181"/>
    </location>
</feature>
<feature type="compositionally biased region" description="Polar residues" evidence="1">
    <location>
        <begin position="316"/>
        <end position="362"/>
    </location>
</feature>
<proteinExistence type="predicted"/>
<feature type="compositionally biased region" description="Low complexity" evidence="1">
    <location>
        <begin position="745"/>
        <end position="764"/>
    </location>
</feature>
<protein>
    <submittedName>
        <fullName evidence="2">Uncharacterized protein</fullName>
    </submittedName>
</protein>
<name>F8MMP7_NEUT8</name>
<feature type="compositionally biased region" description="Low complexity" evidence="1">
    <location>
        <begin position="24"/>
        <end position="34"/>
    </location>
</feature>
<feature type="compositionally biased region" description="Basic and acidic residues" evidence="1">
    <location>
        <begin position="1430"/>
        <end position="1440"/>
    </location>
</feature>
<feature type="compositionally biased region" description="Polar residues" evidence="1">
    <location>
        <begin position="1134"/>
        <end position="1158"/>
    </location>
</feature>
<feature type="compositionally biased region" description="Basic and acidic residues" evidence="1">
    <location>
        <begin position="381"/>
        <end position="402"/>
    </location>
</feature>
<feature type="region of interest" description="Disordered" evidence="1">
    <location>
        <begin position="596"/>
        <end position="638"/>
    </location>
</feature>
<feature type="compositionally biased region" description="Polar residues" evidence="1">
    <location>
        <begin position="439"/>
        <end position="448"/>
    </location>
</feature>
<feature type="region of interest" description="Disordered" evidence="1">
    <location>
        <begin position="505"/>
        <end position="528"/>
    </location>
</feature>
<feature type="compositionally biased region" description="Low complexity" evidence="1">
    <location>
        <begin position="709"/>
        <end position="725"/>
    </location>
</feature>
<feature type="compositionally biased region" description="Low complexity" evidence="1">
    <location>
        <begin position="1464"/>
        <end position="1481"/>
    </location>
</feature>
<feature type="region of interest" description="Disordered" evidence="1">
    <location>
        <begin position="1359"/>
        <end position="1383"/>
    </location>
</feature>
<feature type="compositionally biased region" description="Polar residues" evidence="1">
    <location>
        <begin position="1038"/>
        <end position="1051"/>
    </location>
</feature>
<dbReference type="OrthoDB" id="5204833at2759"/>
<reference evidence="3" key="1">
    <citation type="journal article" date="2011" name="Genetics">
        <title>Massive changes in genome architecture accompany the transition to self-fertility in the filamentous fungus Neurospora tetrasperma.</title>
        <authorList>
            <person name="Ellison C.E."/>
            <person name="Stajich J.E."/>
            <person name="Jacobson D.J."/>
            <person name="Natvig D.O."/>
            <person name="Lapidus A."/>
            <person name="Foster B."/>
            <person name="Aerts A."/>
            <person name="Riley R."/>
            <person name="Lindquist E.A."/>
            <person name="Grigoriev I.V."/>
            <person name="Taylor J.W."/>
        </authorList>
    </citation>
    <scope>NUCLEOTIDE SEQUENCE [LARGE SCALE GENOMIC DNA]</scope>
    <source>
        <strain evidence="3">FGSC 2508 / P0657</strain>
    </source>
</reference>
<evidence type="ECO:0000256" key="1">
    <source>
        <dbReference type="SAM" id="MobiDB-lite"/>
    </source>
</evidence>
<feature type="compositionally biased region" description="Polar residues" evidence="1">
    <location>
        <begin position="1359"/>
        <end position="1375"/>
    </location>
</feature>
<feature type="compositionally biased region" description="Polar residues" evidence="1">
    <location>
        <begin position="1073"/>
        <end position="1097"/>
    </location>
</feature>
<feature type="compositionally biased region" description="Basic and acidic residues" evidence="1">
    <location>
        <begin position="964"/>
        <end position="976"/>
    </location>
</feature>
<feature type="compositionally biased region" description="Polar residues" evidence="1">
    <location>
        <begin position="1106"/>
        <end position="1115"/>
    </location>
</feature>
<sequence length="1543" mass="166369">MTRRSARLASLSQAPESPVKEPSSRSTSTLQSVSETQSAEPETLPAPRRRKSHAAASSPMRVPRTPGKSSPVKLPMSEMHPSKVHPTMAHAPSSGLRLGFTDIKPNTNRDDDLPPIAQSTPTKISVPQSDFTFRRVAQSAAGIALSTQAQSMMEDIRKEAEKYKDEIRQREAEREKEEQANRKIAKATGKASRFSEVHMAQFKKMDSIENHPSVLRAQKGRVPDPLKKGVKRSQSKANLDDTDPSRRSKEPTPTSSTAKAKDEDEEGRSPAKRLRQNKEDDVSKGRAIIHDAASSIPKPKPASTATASTIPRPKSVRQSIMSPTRSSLARSTGARTPVRQSLFKSPAKSIQSALPRPTTASKLPTLKEEPVKNTAKPSENQPKKPLEKQAEKQASKEIKQQIDTEMETLNEKEAQTPQQTPRADVKTPTSRIASAKSILRSTTASTMTKIPLPASFGSKTPTSKTPTASRTEETATSAHLTTPGGSLAKHVAFTPETQRATVAQALKSPSPVKQALSKSQPRKAPGQVYYPSLDAILREEQLDRGLLYPDVTEEAKARSVQEPSAVKQFKANSTTVEASSASDSFSFRSERTLNFDSVPRPSFGASPGQSTVRPVRPSLLPTVSESSMPGSFPDPEEVMSPVILSHNKENEAPADPSLIYLALPHGLATKKRNRVSTDEEELEMAERASKRQKQEPVPEGDALLAPRLVGTKAGAKKPAAAPVKTNGSRKSIAPVSPRKNLGARKSLAAGARKTAAASASATTASKEKESHRSPVKKAAAKISLSRLEQLARPKNHPRQEETETPTHLNLLPAPPPSPSTTALHFHPSTQRFITILIQPPNPSQDPTAAATASTTLLFPPPPPPPPQRPAANPQNNNNHSLVCGEVVLRGEECVEEEEGLGDGDKEERENVVVKKGLERIDRVDGGLTRQRWEMREGGKERERKKEKEKSRNGGKGGLSSLRRGAVDDSSLTRDEMASDSGSGKPETIYVNIFDPVGREAFRPGLMKPIPDWMQTGEREHLDHKTGTINSRHDKSRETISTPRPISQGLSESSSTTTVIQTPPQPTATHALTRRQSGAISPRATSPAPSNEAISRPSSVLGRRTPNLRTGTSFVSEQPLIVPSMSSSHPKETTKNSAENSASDSWPSTDSNLSSNPTTFSYNNQFETLSRPSSVRNVATIFERGIASKDQRHTPTNQPLPLLRVLQQPYHPLSPTSSETGFPSSPPHLQPSSLAKRQQRAQTHELGAASLPKPIQIWRGGQAGQKSQINRLGSATVSIPVVSTSSEYLERYQPAKASTSLLSSSSSSTQVTRSSVRSIRAGGPGVSAITRGWKGQLSNTTSSGETERCLMANRVSVYSTSQPPSSFVQSTYQSGKRTSIRRSVSHSIRREGALDEGVGVGVEVGYSSHQVEPYSAANGQATIRRSISHSLRREGAHDHGQTHHFTSHSQSPQSPTLPPRSLPYSSTRNSSPNGPTSPTPLNITVQRKLTRNNSKGEPTIGKPVVTAASTSAKETEGAISSLESSPGTGTREEKGGGGSSALKA</sequence>
<feature type="compositionally biased region" description="Basic and acidic residues" evidence="1">
    <location>
        <begin position="1016"/>
        <end position="1037"/>
    </location>
</feature>
<dbReference type="KEGG" id="nte:NEUTE1DRAFT122258"/>
<dbReference type="Proteomes" id="UP000008065">
    <property type="component" value="Unassembled WGS sequence"/>
</dbReference>
<gene>
    <name evidence="2" type="ORF">NEUTE1DRAFT_122258</name>
</gene>